<evidence type="ECO:0000256" key="4">
    <source>
        <dbReference type="ARBA" id="ARBA00023163"/>
    </source>
</evidence>
<dbReference type="InterPro" id="IPR000847">
    <property type="entry name" value="LysR_HTH_N"/>
</dbReference>
<keyword evidence="4" id="KW-0804">Transcription</keyword>
<evidence type="ECO:0000259" key="5">
    <source>
        <dbReference type="PROSITE" id="PS50931"/>
    </source>
</evidence>
<dbReference type="InterPro" id="IPR036388">
    <property type="entry name" value="WH-like_DNA-bd_sf"/>
</dbReference>
<sequence length="327" mass="35955">MASRLGTDKDIDRVAFGAHQLNLTRLRYFVAVAQELHFGRAASRLGISQPPLSLHIKALEEQVGAKLLTRTNRHVALTVSGRILLDQATQLLDHAERVSHVMQGVGAGEIGELFVGCVPSALYDVLPKAATHFRKAYPNIHLVIEEAHTADVMKAVADGRHDVGLVWKNLAEPPLESEVVLEEQFVAVVPADHPLAAREVLSLEELAPEPLILPPRKISPYHYDHILASFVNKGLRPRIEYEVPTILSQIGFAASGCGIAISPGFARTFATERVVVADIEEKMAPVLLSLVWNKARMSPPVSQFRDVVGEVFRDARDRVGEREPKLP</sequence>
<reference evidence="6 7" key="1">
    <citation type="submission" date="2024-02" db="EMBL/GenBank/DDBJ databases">
        <title>Genome analysis and characterization of Microbaculum marinisediminis sp. nov., isolated from marine sediment.</title>
        <authorList>
            <person name="Du Z.-J."/>
            <person name="Ye Y.-Q."/>
            <person name="Zhang Z.-R."/>
            <person name="Yuan S.-M."/>
            <person name="Zhang X.-Y."/>
        </authorList>
    </citation>
    <scope>NUCLEOTIDE SEQUENCE [LARGE SCALE GENOMIC DNA]</scope>
    <source>
        <strain evidence="6 7">SDUM1044001</strain>
    </source>
</reference>
<dbReference type="Pfam" id="PF00126">
    <property type="entry name" value="HTH_1"/>
    <property type="match status" value="1"/>
</dbReference>
<feature type="domain" description="HTH lysR-type" evidence="5">
    <location>
        <begin position="21"/>
        <end position="78"/>
    </location>
</feature>
<keyword evidence="2" id="KW-0805">Transcription regulation</keyword>
<dbReference type="Gene3D" id="3.40.190.10">
    <property type="entry name" value="Periplasmic binding protein-like II"/>
    <property type="match status" value="2"/>
</dbReference>
<name>A0AAW9RQ44_9HYPH</name>
<dbReference type="InterPro" id="IPR036390">
    <property type="entry name" value="WH_DNA-bd_sf"/>
</dbReference>
<dbReference type="Proteomes" id="UP001378188">
    <property type="component" value="Unassembled WGS sequence"/>
</dbReference>
<dbReference type="InterPro" id="IPR005119">
    <property type="entry name" value="LysR_subst-bd"/>
</dbReference>
<dbReference type="Pfam" id="PF03466">
    <property type="entry name" value="LysR_substrate"/>
    <property type="match status" value="1"/>
</dbReference>
<proteinExistence type="inferred from homology"/>
<dbReference type="PANTHER" id="PTHR30346:SF17">
    <property type="entry name" value="LYSR FAMILY TRANSCRIPTIONAL REGULATOR"/>
    <property type="match status" value="1"/>
</dbReference>
<dbReference type="EMBL" id="JAZHOF010000003">
    <property type="protein sequence ID" value="MEJ8571524.1"/>
    <property type="molecule type" value="Genomic_DNA"/>
</dbReference>
<keyword evidence="3" id="KW-0238">DNA-binding</keyword>
<dbReference type="SUPFAM" id="SSF53850">
    <property type="entry name" value="Periplasmic binding protein-like II"/>
    <property type="match status" value="1"/>
</dbReference>
<comment type="similarity">
    <text evidence="1">Belongs to the LysR transcriptional regulatory family.</text>
</comment>
<dbReference type="GO" id="GO:0032993">
    <property type="term" value="C:protein-DNA complex"/>
    <property type="evidence" value="ECO:0007669"/>
    <property type="project" value="TreeGrafter"/>
</dbReference>
<gene>
    <name evidence="6" type="ORF">V3328_08575</name>
</gene>
<organism evidence="6 7">
    <name type="scientific">Microbaculum marinum</name>
    <dbReference type="NCBI Taxonomy" id="1764581"/>
    <lineage>
        <taxon>Bacteria</taxon>
        <taxon>Pseudomonadati</taxon>
        <taxon>Pseudomonadota</taxon>
        <taxon>Alphaproteobacteria</taxon>
        <taxon>Hyphomicrobiales</taxon>
        <taxon>Tepidamorphaceae</taxon>
        <taxon>Microbaculum</taxon>
    </lineage>
</organism>
<dbReference type="CDD" id="cd08414">
    <property type="entry name" value="PBP2_LTTR_aromatics_like"/>
    <property type="match status" value="1"/>
</dbReference>
<dbReference type="FunFam" id="1.10.10.10:FF:000001">
    <property type="entry name" value="LysR family transcriptional regulator"/>
    <property type="match status" value="1"/>
</dbReference>
<evidence type="ECO:0000313" key="7">
    <source>
        <dbReference type="Proteomes" id="UP001378188"/>
    </source>
</evidence>
<dbReference type="PANTHER" id="PTHR30346">
    <property type="entry name" value="TRANSCRIPTIONAL DUAL REGULATOR HCAR-RELATED"/>
    <property type="match status" value="1"/>
</dbReference>
<dbReference type="SUPFAM" id="SSF46785">
    <property type="entry name" value="Winged helix' DNA-binding domain"/>
    <property type="match status" value="1"/>
</dbReference>
<dbReference type="PRINTS" id="PR00039">
    <property type="entry name" value="HTHLYSR"/>
</dbReference>
<dbReference type="GO" id="GO:0003700">
    <property type="term" value="F:DNA-binding transcription factor activity"/>
    <property type="evidence" value="ECO:0007669"/>
    <property type="project" value="InterPro"/>
</dbReference>
<accession>A0AAW9RQ44</accession>
<evidence type="ECO:0000256" key="3">
    <source>
        <dbReference type="ARBA" id="ARBA00023125"/>
    </source>
</evidence>
<dbReference type="AlphaFoldDB" id="A0AAW9RQ44"/>
<dbReference type="Gene3D" id="1.10.10.10">
    <property type="entry name" value="Winged helix-like DNA-binding domain superfamily/Winged helix DNA-binding domain"/>
    <property type="match status" value="1"/>
</dbReference>
<evidence type="ECO:0000256" key="2">
    <source>
        <dbReference type="ARBA" id="ARBA00023015"/>
    </source>
</evidence>
<dbReference type="GO" id="GO:0003677">
    <property type="term" value="F:DNA binding"/>
    <property type="evidence" value="ECO:0007669"/>
    <property type="project" value="UniProtKB-KW"/>
</dbReference>
<dbReference type="RefSeq" id="WP_340329223.1">
    <property type="nucleotide sequence ID" value="NZ_JAZHOF010000003.1"/>
</dbReference>
<dbReference type="PROSITE" id="PS50931">
    <property type="entry name" value="HTH_LYSR"/>
    <property type="match status" value="1"/>
</dbReference>
<protein>
    <submittedName>
        <fullName evidence="6">LysR substrate-binding domain-containing protein</fullName>
    </submittedName>
</protein>
<evidence type="ECO:0000256" key="1">
    <source>
        <dbReference type="ARBA" id="ARBA00009437"/>
    </source>
</evidence>
<evidence type="ECO:0000313" key="6">
    <source>
        <dbReference type="EMBL" id="MEJ8571524.1"/>
    </source>
</evidence>
<keyword evidence="7" id="KW-1185">Reference proteome</keyword>
<comment type="caution">
    <text evidence="6">The sequence shown here is derived from an EMBL/GenBank/DDBJ whole genome shotgun (WGS) entry which is preliminary data.</text>
</comment>